<name>A0AAP0G317_9ASPA</name>
<dbReference type="AlphaFoldDB" id="A0AAP0G317"/>
<dbReference type="Proteomes" id="UP001418222">
    <property type="component" value="Unassembled WGS sequence"/>
</dbReference>
<organism evidence="1 2">
    <name type="scientific">Platanthera zijinensis</name>
    <dbReference type="NCBI Taxonomy" id="2320716"/>
    <lineage>
        <taxon>Eukaryota</taxon>
        <taxon>Viridiplantae</taxon>
        <taxon>Streptophyta</taxon>
        <taxon>Embryophyta</taxon>
        <taxon>Tracheophyta</taxon>
        <taxon>Spermatophyta</taxon>
        <taxon>Magnoliopsida</taxon>
        <taxon>Liliopsida</taxon>
        <taxon>Asparagales</taxon>
        <taxon>Orchidaceae</taxon>
        <taxon>Orchidoideae</taxon>
        <taxon>Orchideae</taxon>
        <taxon>Orchidinae</taxon>
        <taxon>Platanthera</taxon>
    </lineage>
</organism>
<evidence type="ECO:0000313" key="1">
    <source>
        <dbReference type="EMBL" id="KAK8935134.1"/>
    </source>
</evidence>
<evidence type="ECO:0000313" key="2">
    <source>
        <dbReference type="Proteomes" id="UP001418222"/>
    </source>
</evidence>
<comment type="caution">
    <text evidence="1">The sequence shown here is derived from an EMBL/GenBank/DDBJ whole genome shotgun (WGS) entry which is preliminary data.</text>
</comment>
<gene>
    <name evidence="1" type="ORF">KSP39_PZI014107</name>
</gene>
<keyword evidence="2" id="KW-1185">Reference proteome</keyword>
<accession>A0AAP0G317</accession>
<protein>
    <submittedName>
        <fullName evidence="1">Uncharacterized protein</fullName>
    </submittedName>
</protein>
<sequence length="387" mass="43772">MNLRVDCVHPWHDFALEIRSVSGLGTVGEAKVVTVNLTLKTSSSVFLFGFELRWTFFQEENVELSFLVWLRAPFDVFPGGKRRAQFSGLASSSVRRFFRRKTSSSVFWFGFELRSTFFQEENVELSFLVWLRAPFDAFPGGKRRAQLLLSFELRSMLFQEEKRQALFVLSFVLRSTLFLERKRRAQLMFGSDLDVFPGGKTTSSLDVFPGGKTSSSARRFSRRENVELRSTLFPERKRRAPLDAFPGGQRRAQLLFSLVLRSTLFREEKRRAQLLFGSLLKKMLACQIAKTASPVEHLCLALQQASFGSAVAGRSGGWKRSVRTGGGRWLLQTELFGGVSQGGRVETEQTPLEVHLFFLLPAAFAQNGATKRPNKLSLDMFLACSSS</sequence>
<reference evidence="1 2" key="1">
    <citation type="journal article" date="2022" name="Nat. Plants">
        <title>Genomes of leafy and leafless Platanthera orchids illuminate the evolution of mycoheterotrophy.</title>
        <authorList>
            <person name="Li M.H."/>
            <person name="Liu K.W."/>
            <person name="Li Z."/>
            <person name="Lu H.C."/>
            <person name="Ye Q.L."/>
            <person name="Zhang D."/>
            <person name="Wang J.Y."/>
            <person name="Li Y.F."/>
            <person name="Zhong Z.M."/>
            <person name="Liu X."/>
            <person name="Yu X."/>
            <person name="Liu D.K."/>
            <person name="Tu X.D."/>
            <person name="Liu B."/>
            <person name="Hao Y."/>
            <person name="Liao X.Y."/>
            <person name="Jiang Y.T."/>
            <person name="Sun W.H."/>
            <person name="Chen J."/>
            <person name="Chen Y.Q."/>
            <person name="Ai Y."/>
            <person name="Zhai J.W."/>
            <person name="Wu S.S."/>
            <person name="Zhou Z."/>
            <person name="Hsiao Y.Y."/>
            <person name="Wu W.L."/>
            <person name="Chen Y.Y."/>
            <person name="Lin Y.F."/>
            <person name="Hsu J.L."/>
            <person name="Li C.Y."/>
            <person name="Wang Z.W."/>
            <person name="Zhao X."/>
            <person name="Zhong W.Y."/>
            <person name="Ma X.K."/>
            <person name="Ma L."/>
            <person name="Huang J."/>
            <person name="Chen G.Z."/>
            <person name="Huang M.Z."/>
            <person name="Huang L."/>
            <person name="Peng D.H."/>
            <person name="Luo Y.B."/>
            <person name="Zou S.Q."/>
            <person name="Chen S.P."/>
            <person name="Lan S."/>
            <person name="Tsai W.C."/>
            <person name="Van de Peer Y."/>
            <person name="Liu Z.J."/>
        </authorList>
    </citation>
    <scope>NUCLEOTIDE SEQUENCE [LARGE SCALE GENOMIC DNA]</scope>
    <source>
        <strain evidence="1">Lor287</strain>
    </source>
</reference>
<proteinExistence type="predicted"/>
<dbReference type="EMBL" id="JBBWWQ010000011">
    <property type="protein sequence ID" value="KAK8935134.1"/>
    <property type="molecule type" value="Genomic_DNA"/>
</dbReference>